<evidence type="ECO:0000259" key="1">
    <source>
        <dbReference type="PROSITE" id="PS50995"/>
    </source>
</evidence>
<dbReference type="Gene3D" id="1.10.10.10">
    <property type="entry name" value="Winged helix-like DNA-binding domain superfamily/Winged helix DNA-binding domain"/>
    <property type="match status" value="1"/>
</dbReference>
<name>A0A4R8LXJ6_9BURK</name>
<dbReference type="PANTHER" id="PTHR33164">
    <property type="entry name" value="TRANSCRIPTIONAL REGULATOR, MARR FAMILY"/>
    <property type="match status" value="1"/>
</dbReference>
<dbReference type="CDD" id="cd04301">
    <property type="entry name" value="NAT_SF"/>
    <property type="match status" value="1"/>
</dbReference>
<dbReference type="PROSITE" id="PS51186">
    <property type="entry name" value="GNAT"/>
    <property type="match status" value="1"/>
</dbReference>
<evidence type="ECO:0000313" key="4">
    <source>
        <dbReference type="Proteomes" id="UP000295509"/>
    </source>
</evidence>
<dbReference type="OrthoDB" id="273614at2"/>
<dbReference type="AlphaFoldDB" id="A0A4R8LXJ6"/>
<feature type="domain" description="HTH marR-type" evidence="1">
    <location>
        <begin position="11"/>
        <end position="146"/>
    </location>
</feature>
<dbReference type="InterPro" id="IPR036388">
    <property type="entry name" value="WH-like_DNA-bd_sf"/>
</dbReference>
<feature type="domain" description="N-acetyltransferase" evidence="2">
    <location>
        <begin position="165"/>
        <end position="324"/>
    </location>
</feature>
<protein>
    <submittedName>
        <fullName evidence="3">MarR family transcriptional regulator with acetyltransferase activity</fullName>
    </submittedName>
</protein>
<accession>A0A4R8LXJ6</accession>
<sequence>MDYVEQPAQPRDRTILELREFSRKLVRELGFMRSTLANSELAPSACHAILEIGVAPGLPARDLANLLRLDKSNTSRQLAKLEAAGLVYRETASDDARSSQLFLTEEGQKLRRRIDRFATDQVSNALRRLVPEDQQALVRSLALYADALALDNDAGKTAGTAAALVPRRQIETGYRPGCIGDIAGLHGRYYVRESGLGSFFERRVATELAEFADKLPASGKELWCYVDDDRILASIAIDGDETTGKAHLRWFIVDDALRGTGIGRQLLTRALDFVDARFNETFLWTFKGLDAARHLYESEGFMLTHEAEGTHWGKTMVEQRFNRPSRGEPRG</sequence>
<evidence type="ECO:0000259" key="2">
    <source>
        <dbReference type="PROSITE" id="PS51186"/>
    </source>
</evidence>
<dbReference type="SUPFAM" id="SSF55729">
    <property type="entry name" value="Acyl-CoA N-acyltransferases (Nat)"/>
    <property type="match status" value="1"/>
</dbReference>
<keyword evidence="4" id="KW-1185">Reference proteome</keyword>
<dbReference type="SUPFAM" id="SSF46785">
    <property type="entry name" value="Winged helix' DNA-binding domain"/>
    <property type="match status" value="1"/>
</dbReference>
<dbReference type="Pfam" id="PF12802">
    <property type="entry name" value="MarR_2"/>
    <property type="match status" value="1"/>
</dbReference>
<dbReference type="RefSeq" id="WP_134191873.1">
    <property type="nucleotide sequence ID" value="NZ_JBHLUW010000046.1"/>
</dbReference>
<organism evidence="3 4">
    <name type="scientific">Paraburkholderia rhizosphaerae</name>
    <dbReference type="NCBI Taxonomy" id="480658"/>
    <lineage>
        <taxon>Bacteria</taxon>
        <taxon>Pseudomonadati</taxon>
        <taxon>Pseudomonadota</taxon>
        <taxon>Betaproteobacteria</taxon>
        <taxon>Burkholderiales</taxon>
        <taxon>Burkholderiaceae</taxon>
        <taxon>Paraburkholderia</taxon>
    </lineage>
</organism>
<dbReference type="GO" id="GO:0016747">
    <property type="term" value="F:acyltransferase activity, transferring groups other than amino-acyl groups"/>
    <property type="evidence" value="ECO:0007669"/>
    <property type="project" value="InterPro"/>
</dbReference>
<dbReference type="Proteomes" id="UP000295509">
    <property type="component" value="Unassembled WGS sequence"/>
</dbReference>
<dbReference type="SMART" id="SM00347">
    <property type="entry name" value="HTH_MARR"/>
    <property type="match status" value="1"/>
</dbReference>
<dbReference type="InterPro" id="IPR000835">
    <property type="entry name" value="HTH_MarR-typ"/>
</dbReference>
<dbReference type="Gene3D" id="3.40.630.30">
    <property type="match status" value="1"/>
</dbReference>
<dbReference type="InterPro" id="IPR000182">
    <property type="entry name" value="GNAT_dom"/>
</dbReference>
<dbReference type="InterPro" id="IPR011991">
    <property type="entry name" value="ArsR-like_HTH"/>
</dbReference>
<gene>
    <name evidence="3" type="ORF">BX592_107103</name>
</gene>
<dbReference type="GO" id="GO:0006950">
    <property type="term" value="P:response to stress"/>
    <property type="evidence" value="ECO:0007669"/>
    <property type="project" value="TreeGrafter"/>
</dbReference>
<dbReference type="InterPro" id="IPR016181">
    <property type="entry name" value="Acyl_CoA_acyltransferase"/>
</dbReference>
<dbReference type="GO" id="GO:0003700">
    <property type="term" value="F:DNA-binding transcription factor activity"/>
    <property type="evidence" value="ECO:0007669"/>
    <property type="project" value="InterPro"/>
</dbReference>
<dbReference type="EMBL" id="SORE01000007">
    <property type="protein sequence ID" value="TDY51535.1"/>
    <property type="molecule type" value="Genomic_DNA"/>
</dbReference>
<dbReference type="InterPro" id="IPR036390">
    <property type="entry name" value="WH_DNA-bd_sf"/>
</dbReference>
<dbReference type="CDD" id="cd00090">
    <property type="entry name" value="HTH_ARSR"/>
    <property type="match status" value="1"/>
</dbReference>
<dbReference type="PANTHER" id="PTHR33164:SF104">
    <property type="entry name" value="TRANSCRIPTIONAL REGULATORY PROTEIN"/>
    <property type="match status" value="1"/>
</dbReference>
<keyword evidence="3" id="KW-0808">Transferase</keyword>
<comment type="caution">
    <text evidence="3">The sequence shown here is derived from an EMBL/GenBank/DDBJ whole genome shotgun (WGS) entry which is preliminary data.</text>
</comment>
<reference evidence="3 4" key="1">
    <citation type="submission" date="2019-03" db="EMBL/GenBank/DDBJ databases">
        <title>Genomic Encyclopedia of Type Strains, Phase III (KMG-III): the genomes of soil and plant-associated and newly described type strains.</title>
        <authorList>
            <person name="Whitman W."/>
        </authorList>
    </citation>
    <scope>NUCLEOTIDE SEQUENCE [LARGE SCALE GENOMIC DNA]</scope>
    <source>
        <strain evidence="3 4">LMG 29544</strain>
    </source>
</reference>
<proteinExistence type="predicted"/>
<dbReference type="PROSITE" id="PS50995">
    <property type="entry name" value="HTH_MARR_2"/>
    <property type="match status" value="1"/>
</dbReference>
<dbReference type="Pfam" id="PF00583">
    <property type="entry name" value="Acetyltransf_1"/>
    <property type="match status" value="1"/>
</dbReference>
<dbReference type="InterPro" id="IPR039422">
    <property type="entry name" value="MarR/SlyA-like"/>
</dbReference>
<dbReference type="PRINTS" id="PR00598">
    <property type="entry name" value="HTHMARR"/>
</dbReference>
<evidence type="ECO:0000313" key="3">
    <source>
        <dbReference type="EMBL" id="TDY51535.1"/>
    </source>
</evidence>